<sequence>MTNLEKLKQMIDEENYPYFTDEYLWSRINQIGVEYGITLESIARDLCLIKSGIEEIKLGDITIPSPRNYFLLLASGYRTNQTGVVTRIDGR</sequence>
<organism evidence="1 2">
    <name type="scientific">Wansuia hejianensis</name>
    <dbReference type="NCBI Taxonomy" id="2763667"/>
    <lineage>
        <taxon>Bacteria</taxon>
        <taxon>Bacillati</taxon>
        <taxon>Bacillota</taxon>
        <taxon>Clostridia</taxon>
        <taxon>Lachnospirales</taxon>
        <taxon>Lachnospiraceae</taxon>
        <taxon>Wansuia</taxon>
    </lineage>
</organism>
<dbReference type="RefSeq" id="WP_249323450.1">
    <property type="nucleotide sequence ID" value="NZ_JACRTK010000002.1"/>
</dbReference>
<evidence type="ECO:0000313" key="1">
    <source>
        <dbReference type="EMBL" id="MBC8590613.1"/>
    </source>
</evidence>
<keyword evidence="2" id="KW-1185">Reference proteome</keyword>
<dbReference type="Proteomes" id="UP000601522">
    <property type="component" value="Unassembled WGS sequence"/>
</dbReference>
<comment type="caution">
    <text evidence="1">The sequence shown here is derived from an EMBL/GenBank/DDBJ whole genome shotgun (WGS) entry which is preliminary data.</text>
</comment>
<dbReference type="EMBL" id="JACRTK010000002">
    <property type="protein sequence ID" value="MBC8590613.1"/>
    <property type="molecule type" value="Genomic_DNA"/>
</dbReference>
<evidence type="ECO:0000313" key="2">
    <source>
        <dbReference type="Proteomes" id="UP000601522"/>
    </source>
</evidence>
<accession>A0A926EVG4</accession>
<protein>
    <submittedName>
        <fullName evidence="1">Uncharacterized protein</fullName>
    </submittedName>
</protein>
<dbReference type="AlphaFoldDB" id="A0A926EVG4"/>
<gene>
    <name evidence="1" type="ORF">H8689_05645</name>
</gene>
<name>A0A926EVG4_9FIRM</name>
<reference evidence="1 2" key="1">
    <citation type="submission" date="2020-08" db="EMBL/GenBank/DDBJ databases">
        <title>Genome public.</title>
        <authorList>
            <person name="Liu C."/>
            <person name="Sun Q."/>
        </authorList>
    </citation>
    <scope>NUCLEOTIDE SEQUENCE [LARGE SCALE GENOMIC DNA]</scope>
    <source>
        <strain evidence="1 2">NSJ-26</strain>
    </source>
</reference>
<proteinExistence type="predicted"/>